<accession>A0A0D3F8E2</accession>
<evidence type="ECO:0000313" key="1">
    <source>
        <dbReference type="EnsemblPlants" id="OBART02G26540.1"/>
    </source>
</evidence>
<dbReference type="PaxDb" id="65489-OBART02G26540.1"/>
<protein>
    <submittedName>
        <fullName evidence="1">Uncharacterized protein</fullName>
    </submittedName>
</protein>
<dbReference type="HOGENOM" id="CLU_2324174_0_0_1"/>
<reference evidence="1" key="1">
    <citation type="journal article" date="2009" name="Rice">
        <title>De Novo Next Generation Sequencing of Plant Genomes.</title>
        <authorList>
            <person name="Rounsley S."/>
            <person name="Marri P.R."/>
            <person name="Yu Y."/>
            <person name="He R."/>
            <person name="Sisneros N."/>
            <person name="Goicoechea J.L."/>
            <person name="Lee S.J."/>
            <person name="Angelova A."/>
            <person name="Kudrna D."/>
            <person name="Luo M."/>
            <person name="Affourtit J."/>
            <person name="Desany B."/>
            <person name="Knight J."/>
            <person name="Niazi F."/>
            <person name="Egholm M."/>
            <person name="Wing R.A."/>
        </authorList>
    </citation>
    <scope>NUCLEOTIDE SEQUENCE [LARGE SCALE GENOMIC DNA]</scope>
    <source>
        <strain evidence="1">cv. IRGC 105608</strain>
    </source>
</reference>
<organism evidence="1">
    <name type="scientific">Oryza barthii</name>
    <dbReference type="NCBI Taxonomy" id="65489"/>
    <lineage>
        <taxon>Eukaryota</taxon>
        <taxon>Viridiplantae</taxon>
        <taxon>Streptophyta</taxon>
        <taxon>Embryophyta</taxon>
        <taxon>Tracheophyta</taxon>
        <taxon>Spermatophyta</taxon>
        <taxon>Magnoliopsida</taxon>
        <taxon>Liliopsida</taxon>
        <taxon>Poales</taxon>
        <taxon>Poaceae</taxon>
        <taxon>BOP clade</taxon>
        <taxon>Oryzoideae</taxon>
        <taxon>Oryzeae</taxon>
        <taxon>Oryzinae</taxon>
        <taxon>Oryza</taxon>
    </lineage>
</organism>
<evidence type="ECO:0000313" key="2">
    <source>
        <dbReference type="Proteomes" id="UP000026960"/>
    </source>
</evidence>
<name>A0A0D3F8E2_9ORYZ</name>
<dbReference type="Gramene" id="OBART02G26540.1">
    <property type="protein sequence ID" value="OBART02G26540.1"/>
    <property type="gene ID" value="OBART02G26540"/>
</dbReference>
<proteinExistence type="predicted"/>
<dbReference type="Proteomes" id="UP000026960">
    <property type="component" value="Chromosome 2"/>
</dbReference>
<sequence>MASNKATVTLRGCDSTGIALKVKCAMGRDRDHAPDEAIVSDVIIIPDVTDRYILVMSSRFFRRSDQTELRVKMKVCVLPLRSGCILHGCRDGCVGPNQA</sequence>
<dbReference type="AlphaFoldDB" id="A0A0D3F8E2"/>
<keyword evidence="2" id="KW-1185">Reference proteome</keyword>
<reference evidence="1" key="2">
    <citation type="submission" date="2015-03" db="UniProtKB">
        <authorList>
            <consortium name="EnsemblPlants"/>
        </authorList>
    </citation>
    <scope>IDENTIFICATION</scope>
</reference>
<dbReference type="EnsemblPlants" id="OBART02G26540.1">
    <property type="protein sequence ID" value="OBART02G26540.1"/>
    <property type="gene ID" value="OBART02G26540"/>
</dbReference>